<dbReference type="EMBL" id="QFRI01000001">
    <property type="protein sequence ID" value="PWH83761.1"/>
    <property type="molecule type" value="Genomic_DNA"/>
</dbReference>
<name>A0A2U2X7L6_9FLAO</name>
<dbReference type="RefSeq" id="WP_109351766.1">
    <property type="nucleotide sequence ID" value="NZ_QFRI01000001.1"/>
</dbReference>
<dbReference type="CDD" id="cd10449">
    <property type="entry name" value="GIY-YIG_SLX1_like"/>
    <property type="match status" value="1"/>
</dbReference>
<dbReference type="SUPFAM" id="SSF82771">
    <property type="entry name" value="GIY-YIG endonuclease"/>
    <property type="match status" value="1"/>
</dbReference>
<evidence type="ECO:0000313" key="3">
    <source>
        <dbReference type="EMBL" id="PWH83761.1"/>
    </source>
</evidence>
<comment type="similarity">
    <text evidence="1">Belongs to the UPF0213 family.</text>
</comment>
<reference evidence="3" key="2">
    <citation type="submission" date="2018-05" db="EMBL/GenBank/DDBJ databases">
        <authorList>
            <person name="Lanie J.A."/>
            <person name="Ng W.-L."/>
            <person name="Kazmierczak K.M."/>
            <person name="Andrzejewski T.M."/>
            <person name="Davidsen T.M."/>
            <person name="Wayne K.J."/>
            <person name="Tettelin H."/>
            <person name="Glass J.I."/>
            <person name="Rusch D."/>
            <person name="Podicherti R."/>
            <person name="Tsui H.-C.T."/>
            <person name="Winkler M.E."/>
        </authorList>
    </citation>
    <scope>NUCLEOTIDE SEQUENCE [LARGE SCALE GENOMIC DNA]</scope>
    <source>
        <strain evidence="3">ZY111</strain>
    </source>
</reference>
<dbReference type="InterPro" id="IPR050190">
    <property type="entry name" value="UPF0213_domain"/>
</dbReference>
<evidence type="ECO:0000259" key="2">
    <source>
        <dbReference type="PROSITE" id="PS50164"/>
    </source>
</evidence>
<reference evidence="3" key="1">
    <citation type="submission" date="2018-05" db="EMBL/GenBank/DDBJ databases">
        <title>Algibacter marinivivus sp. nov., isolated from sample around a algae.</title>
        <authorList>
            <person name="Zhong X."/>
        </authorList>
    </citation>
    <scope>NUCLEOTIDE SEQUENCE [LARGE SCALE GENOMIC DNA]</scope>
    <source>
        <strain evidence="3">ZY111</strain>
    </source>
</reference>
<protein>
    <submittedName>
        <fullName evidence="3">Excinuclease ABC subunit C</fullName>
    </submittedName>
</protein>
<dbReference type="Pfam" id="PF01541">
    <property type="entry name" value="GIY-YIG"/>
    <property type="match status" value="1"/>
</dbReference>
<dbReference type="InterPro" id="IPR035901">
    <property type="entry name" value="GIY-YIG_endonuc_sf"/>
</dbReference>
<proteinExistence type="inferred from homology"/>
<dbReference type="AlphaFoldDB" id="A0A2U2X7L6"/>
<dbReference type="InterPro" id="IPR000305">
    <property type="entry name" value="GIY-YIG_endonuc"/>
</dbReference>
<feature type="domain" description="GIY-YIG" evidence="2">
    <location>
        <begin position="1"/>
        <end position="77"/>
    </location>
</feature>
<evidence type="ECO:0000256" key="1">
    <source>
        <dbReference type="ARBA" id="ARBA00007435"/>
    </source>
</evidence>
<dbReference type="Gene3D" id="3.40.1440.10">
    <property type="entry name" value="GIY-YIG endonuclease"/>
    <property type="match status" value="1"/>
</dbReference>
<accession>A0A2U2X7L6</accession>
<dbReference type="PANTHER" id="PTHR34477">
    <property type="entry name" value="UPF0213 PROTEIN YHBQ"/>
    <property type="match status" value="1"/>
</dbReference>
<sequence length="96" mass="11319">MKPCVYILYSDKLNKYYVGFTTNLEERLVFHKKAEGYKFTGKATDWEVFYVIACKSKSQGLAIESHIKRMKSKVYIENFLKYPELAKKLLDKYKGC</sequence>
<gene>
    <name evidence="3" type="ORF">DIS18_04195</name>
</gene>
<comment type="caution">
    <text evidence="3">The sequence shown here is derived from an EMBL/GenBank/DDBJ whole genome shotgun (WGS) entry which is preliminary data.</text>
</comment>
<dbReference type="Proteomes" id="UP000245375">
    <property type="component" value="Unassembled WGS sequence"/>
</dbReference>
<organism evidence="3 4">
    <name type="scientific">Algibacter marinivivus</name>
    <dbReference type="NCBI Taxonomy" id="2100723"/>
    <lineage>
        <taxon>Bacteria</taxon>
        <taxon>Pseudomonadati</taxon>
        <taxon>Bacteroidota</taxon>
        <taxon>Flavobacteriia</taxon>
        <taxon>Flavobacteriales</taxon>
        <taxon>Flavobacteriaceae</taxon>
        <taxon>Algibacter</taxon>
    </lineage>
</organism>
<dbReference type="PROSITE" id="PS50164">
    <property type="entry name" value="GIY_YIG"/>
    <property type="match status" value="1"/>
</dbReference>
<dbReference type="PANTHER" id="PTHR34477:SF1">
    <property type="entry name" value="UPF0213 PROTEIN YHBQ"/>
    <property type="match status" value="1"/>
</dbReference>
<keyword evidence="4" id="KW-1185">Reference proteome</keyword>
<evidence type="ECO:0000313" key="4">
    <source>
        <dbReference type="Proteomes" id="UP000245375"/>
    </source>
</evidence>
<dbReference type="OrthoDB" id="1495241at2"/>